<dbReference type="RefSeq" id="WP_077865885.1">
    <property type="nucleotide sequence ID" value="NZ_LZYZ01000005.1"/>
</dbReference>
<dbReference type="InterPro" id="IPR012795">
    <property type="entry name" value="tRNA_Ile_lys_synt_N"/>
</dbReference>
<dbReference type="InterPro" id="IPR012094">
    <property type="entry name" value="tRNA_Ile_lys_synt"/>
</dbReference>
<dbReference type="STRING" id="169679.CSACC_01360"/>
<dbReference type="PANTHER" id="PTHR43033:SF1">
    <property type="entry name" value="TRNA(ILE)-LYSIDINE SYNTHASE-RELATED"/>
    <property type="match status" value="1"/>
</dbReference>
<dbReference type="PANTHER" id="PTHR43033">
    <property type="entry name" value="TRNA(ILE)-LYSIDINE SYNTHASE-RELATED"/>
    <property type="match status" value="1"/>
</dbReference>
<reference evidence="10 11" key="1">
    <citation type="submission" date="2016-05" db="EMBL/GenBank/DDBJ databases">
        <title>Microbial solvent formation.</title>
        <authorList>
            <person name="Poehlein A."/>
            <person name="Montoya Solano J.D."/>
            <person name="Flitsch S."/>
            <person name="Krabben P."/>
            <person name="Duerre P."/>
            <person name="Daniel R."/>
        </authorList>
    </citation>
    <scope>NUCLEOTIDE SEQUENCE [LARGE SCALE GENOMIC DNA]</scope>
    <source>
        <strain evidence="10 11">L1-8</strain>
    </source>
</reference>
<evidence type="ECO:0000256" key="2">
    <source>
        <dbReference type="ARBA" id="ARBA00022490"/>
    </source>
</evidence>
<dbReference type="GO" id="GO:0006400">
    <property type="term" value="P:tRNA modification"/>
    <property type="evidence" value="ECO:0007669"/>
    <property type="project" value="UniProtKB-UniRule"/>
</dbReference>
<sequence>MYKKVLSYIKDNNLIEFGDKVLVAVSGGPDSICLLNILFKLKEELNIDIGVAHLNHMLRGEDALDDEEYVINTCEKMNIPCFVKRMDIETYSKEQKLSCEMAGRNARYDFFDEIMKKEGYSKVATAHNANDQAETILFRLMRGTGLEGLGGIKVSRDNKIVRPILCLSRREVEDYIQVNNLNPRIDKTNFEKIYNRNKIRLDILPYMKENFNDDIIQTLNRMSILIQKDNQFIEKIALSFYNKYCIESKNYFIIKKEMFKEDEVVINRVLRNAITKYSKSNYDFEMKHIYEILQLSKKNSGKIIDLPNKIYAENIYGDIYIKHRKEKNFNSNEKKQEINIDKGNVDNNNVDFNDFKIEFLVIENYINTKLNLEKNNFIKYFDLDQIIKNISVRNRKDGDKIIPLGMSGSKKLKDIFIDMKIPKEDRDNVPILCFDDKIAWIVGLKVSEQFKITNKTKNILKVVIQRKEY</sequence>
<organism evidence="10 11">
    <name type="scientific">Clostridium saccharobutylicum</name>
    <dbReference type="NCBI Taxonomy" id="169679"/>
    <lineage>
        <taxon>Bacteria</taxon>
        <taxon>Bacillati</taxon>
        <taxon>Bacillota</taxon>
        <taxon>Clostridia</taxon>
        <taxon>Eubacteriales</taxon>
        <taxon>Clostridiaceae</taxon>
        <taxon>Clostridium</taxon>
    </lineage>
</organism>
<dbReference type="InterPro" id="IPR020825">
    <property type="entry name" value="Phe-tRNA_synthase-like_B3/B4"/>
</dbReference>
<dbReference type="Gene3D" id="3.40.50.620">
    <property type="entry name" value="HUPs"/>
    <property type="match status" value="1"/>
</dbReference>
<dbReference type="AlphaFoldDB" id="A0A1S8N3W1"/>
<dbReference type="Gene3D" id="1.20.59.20">
    <property type="match status" value="1"/>
</dbReference>
<comment type="similarity">
    <text evidence="8">Belongs to the tRNA(Ile)-lysidine synthase family.</text>
</comment>
<evidence type="ECO:0000256" key="3">
    <source>
        <dbReference type="ARBA" id="ARBA00022598"/>
    </source>
</evidence>
<dbReference type="GO" id="GO:0005737">
    <property type="term" value="C:cytoplasm"/>
    <property type="evidence" value="ECO:0007669"/>
    <property type="project" value="UniProtKB-SubCell"/>
</dbReference>
<keyword evidence="3 8" id="KW-0436">Ligase</keyword>
<comment type="subcellular location">
    <subcellularLocation>
        <location evidence="1 8">Cytoplasm</location>
    </subcellularLocation>
</comment>
<dbReference type="NCBIfam" id="TIGR02432">
    <property type="entry name" value="lysidine_TilS_N"/>
    <property type="match status" value="1"/>
</dbReference>
<dbReference type="InterPro" id="IPR014729">
    <property type="entry name" value="Rossmann-like_a/b/a_fold"/>
</dbReference>
<dbReference type="Gene3D" id="3.50.40.10">
    <property type="entry name" value="Phenylalanyl-trna Synthetase, Chain B, domain 3"/>
    <property type="match status" value="1"/>
</dbReference>
<evidence type="ECO:0000256" key="1">
    <source>
        <dbReference type="ARBA" id="ARBA00004496"/>
    </source>
</evidence>
<dbReference type="SUPFAM" id="SSF52402">
    <property type="entry name" value="Adenine nucleotide alpha hydrolases-like"/>
    <property type="match status" value="1"/>
</dbReference>
<comment type="catalytic activity">
    <reaction evidence="7 8">
        <text>cytidine(34) in tRNA(Ile2) + L-lysine + ATP = lysidine(34) in tRNA(Ile2) + AMP + diphosphate + H(+)</text>
        <dbReference type="Rhea" id="RHEA:43744"/>
        <dbReference type="Rhea" id="RHEA-COMP:10625"/>
        <dbReference type="Rhea" id="RHEA-COMP:10670"/>
        <dbReference type="ChEBI" id="CHEBI:15378"/>
        <dbReference type="ChEBI" id="CHEBI:30616"/>
        <dbReference type="ChEBI" id="CHEBI:32551"/>
        <dbReference type="ChEBI" id="CHEBI:33019"/>
        <dbReference type="ChEBI" id="CHEBI:82748"/>
        <dbReference type="ChEBI" id="CHEBI:83665"/>
        <dbReference type="ChEBI" id="CHEBI:456215"/>
        <dbReference type="EC" id="6.3.4.19"/>
    </reaction>
</comment>
<evidence type="ECO:0000256" key="7">
    <source>
        <dbReference type="ARBA" id="ARBA00048539"/>
    </source>
</evidence>
<evidence type="ECO:0000313" key="10">
    <source>
        <dbReference type="EMBL" id="OOM11179.1"/>
    </source>
</evidence>
<dbReference type="CDD" id="cd01992">
    <property type="entry name" value="TilS_N"/>
    <property type="match status" value="1"/>
</dbReference>
<dbReference type="InterPro" id="IPR012796">
    <property type="entry name" value="Lysidine-tRNA-synth_C"/>
</dbReference>
<gene>
    <name evidence="10" type="primary">tilS_2</name>
    <name evidence="8" type="synonym">tilS</name>
    <name evidence="10" type="ORF">CLOSAC_27260</name>
</gene>
<dbReference type="InterPro" id="IPR011063">
    <property type="entry name" value="TilS/TtcA_N"/>
</dbReference>
<evidence type="ECO:0000259" key="9">
    <source>
        <dbReference type="SMART" id="SM00977"/>
    </source>
</evidence>
<name>A0A1S8N3W1_CLOSA</name>
<dbReference type="HAMAP" id="MF_01161">
    <property type="entry name" value="tRNA_Ile_lys_synt"/>
    <property type="match status" value="1"/>
</dbReference>
<comment type="caution">
    <text evidence="10">The sequence shown here is derived from an EMBL/GenBank/DDBJ whole genome shotgun (WGS) entry which is preliminary data.</text>
</comment>
<proteinExistence type="inferred from homology"/>
<evidence type="ECO:0000256" key="8">
    <source>
        <dbReference type="HAMAP-Rule" id="MF_01161"/>
    </source>
</evidence>
<keyword evidence="5 8" id="KW-0547">Nucleotide-binding</keyword>
<accession>A0A1S8N3W1</accession>
<dbReference type="GO" id="GO:0032267">
    <property type="term" value="F:tRNA(Ile)-lysidine synthase activity"/>
    <property type="evidence" value="ECO:0007669"/>
    <property type="project" value="UniProtKB-EC"/>
</dbReference>
<protein>
    <recommendedName>
        <fullName evidence="8">tRNA(Ile)-lysidine synthase</fullName>
        <ecNumber evidence="8">6.3.4.19</ecNumber>
    </recommendedName>
    <alternativeName>
        <fullName evidence="8">tRNA(Ile)-2-lysyl-cytidine synthase</fullName>
    </alternativeName>
    <alternativeName>
        <fullName evidence="8">tRNA(Ile)-lysidine synthetase</fullName>
    </alternativeName>
</protein>
<keyword evidence="4 8" id="KW-0819">tRNA processing</keyword>
<evidence type="ECO:0000256" key="4">
    <source>
        <dbReference type="ARBA" id="ARBA00022694"/>
    </source>
</evidence>
<dbReference type="SMART" id="SM00977">
    <property type="entry name" value="TilS_C"/>
    <property type="match status" value="1"/>
</dbReference>
<dbReference type="NCBIfam" id="TIGR02433">
    <property type="entry name" value="lysidine_TilS_C"/>
    <property type="match status" value="1"/>
</dbReference>
<dbReference type="SUPFAM" id="SSF56037">
    <property type="entry name" value="PheT/TilS domain"/>
    <property type="match status" value="1"/>
</dbReference>
<dbReference type="Proteomes" id="UP000191154">
    <property type="component" value="Unassembled WGS sequence"/>
</dbReference>
<dbReference type="EC" id="6.3.4.19" evidence="8"/>
<comment type="function">
    <text evidence="8">Ligates lysine onto the cytidine present at position 34 of the AUA codon-specific tRNA(Ile) that contains the anticodon CAU, in an ATP-dependent manner. Cytidine is converted to lysidine, thus changing the amino acid specificity of the tRNA from methionine to isoleucine.</text>
</comment>
<evidence type="ECO:0000256" key="6">
    <source>
        <dbReference type="ARBA" id="ARBA00022840"/>
    </source>
</evidence>
<keyword evidence="2 8" id="KW-0963">Cytoplasm</keyword>
<dbReference type="GO" id="GO:0005524">
    <property type="term" value="F:ATP binding"/>
    <property type="evidence" value="ECO:0007669"/>
    <property type="project" value="UniProtKB-UniRule"/>
</dbReference>
<dbReference type="Pfam" id="PF01171">
    <property type="entry name" value="ATP_bind_3"/>
    <property type="match status" value="1"/>
</dbReference>
<evidence type="ECO:0000256" key="5">
    <source>
        <dbReference type="ARBA" id="ARBA00022741"/>
    </source>
</evidence>
<dbReference type="Pfam" id="PF11734">
    <property type="entry name" value="TilS_C"/>
    <property type="match status" value="1"/>
</dbReference>
<comment type="domain">
    <text evidence="8">The N-terminal region contains the highly conserved SGGXDS motif, predicted to be a P-loop motif involved in ATP binding.</text>
</comment>
<dbReference type="EMBL" id="LZYZ01000005">
    <property type="protein sequence ID" value="OOM11179.1"/>
    <property type="molecule type" value="Genomic_DNA"/>
</dbReference>
<feature type="domain" description="Lysidine-tRNA(Ile) synthetase C-terminal" evidence="9">
    <location>
        <begin position="390"/>
        <end position="462"/>
    </location>
</feature>
<evidence type="ECO:0000313" key="11">
    <source>
        <dbReference type="Proteomes" id="UP000191154"/>
    </source>
</evidence>
<dbReference type="SUPFAM" id="SSF82829">
    <property type="entry name" value="MesJ substrate recognition domain-like"/>
    <property type="match status" value="1"/>
</dbReference>
<keyword evidence="6 8" id="KW-0067">ATP-binding</keyword>
<feature type="binding site" evidence="8">
    <location>
        <begin position="26"/>
        <end position="31"/>
    </location>
    <ligand>
        <name>ATP</name>
        <dbReference type="ChEBI" id="CHEBI:30616"/>
    </ligand>
</feature>